<dbReference type="Proteomes" id="UP000800082">
    <property type="component" value="Unassembled WGS sequence"/>
</dbReference>
<reference evidence="1" key="1">
    <citation type="journal article" date="2020" name="Stud. Mycol.">
        <title>101 Dothideomycetes genomes: a test case for predicting lifestyles and emergence of pathogens.</title>
        <authorList>
            <person name="Haridas S."/>
            <person name="Albert R."/>
            <person name="Binder M."/>
            <person name="Bloem J."/>
            <person name="Labutti K."/>
            <person name="Salamov A."/>
            <person name="Andreopoulos B."/>
            <person name="Baker S."/>
            <person name="Barry K."/>
            <person name="Bills G."/>
            <person name="Bluhm B."/>
            <person name="Cannon C."/>
            <person name="Castanera R."/>
            <person name="Culley D."/>
            <person name="Daum C."/>
            <person name="Ezra D."/>
            <person name="Gonzalez J."/>
            <person name="Henrissat B."/>
            <person name="Kuo A."/>
            <person name="Liang C."/>
            <person name="Lipzen A."/>
            <person name="Lutzoni F."/>
            <person name="Magnuson J."/>
            <person name="Mondo S."/>
            <person name="Nolan M."/>
            <person name="Ohm R."/>
            <person name="Pangilinan J."/>
            <person name="Park H.-J."/>
            <person name="Ramirez L."/>
            <person name="Alfaro M."/>
            <person name="Sun H."/>
            <person name="Tritt A."/>
            <person name="Yoshinaga Y."/>
            <person name="Zwiers L.-H."/>
            <person name="Turgeon B."/>
            <person name="Goodwin S."/>
            <person name="Spatafora J."/>
            <person name="Crous P."/>
            <person name="Grigoriev I."/>
        </authorList>
    </citation>
    <scope>NUCLEOTIDE SEQUENCE</scope>
    <source>
        <strain evidence="1">CBS 183.55</strain>
    </source>
</reference>
<proteinExistence type="predicted"/>
<evidence type="ECO:0000313" key="1">
    <source>
        <dbReference type="EMBL" id="KAF1927752.1"/>
    </source>
</evidence>
<sequence length="292" mass="32241">MQCSSLRTQRNWLQSSEWLGPRDNIRRLHTRPCSSSGKGVTRRIARHAGVVVESAKPGAVVYRDPRNLEGVWVTIPWIVGCLILGDSYSEHPLPSSFVRIEHHTEETSIPNMLLAILSLLVTASQAQNSTQESNNNATQPTQIAVYPPFPIRSDTNMQHTQRAYDVSLITAISSTTIVYAISCSPWTTMTRFNDVCGTNNVDSIITVTEGPDNWQWTAQGKTLYCTNLSDKTKSCTSVTNSLGSYFAPVTGTEGGDFLAGFLEYFTTMSPVAVNLTAGFENVPSTRRYKHTL</sequence>
<keyword evidence="2" id="KW-1185">Reference proteome</keyword>
<gene>
    <name evidence="1" type="ORF">M421DRAFT_174712</name>
</gene>
<dbReference type="EMBL" id="ML978971">
    <property type="protein sequence ID" value="KAF1927752.1"/>
    <property type="molecule type" value="Genomic_DNA"/>
</dbReference>
<accession>A0A6A5RIT9</accession>
<evidence type="ECO:0000313" key="2">
    <source>
        <dbReference type="Proteomes" id="UP000800082"/>
    </source>
</evidence>
<dbReference type="OrthoDB" id="3777596at2759"/>
<protein>
    <submittedName>
        <fullName evidence="1">Uncharacterized protein</fullName>
    </submittedName>
</protein>
<dbReference type="AlphaFoldDB" id="A0A6A5RIT9"/>
<organism evidence="1 2">
    <name type="scientific">Didymella exigua CBS 183.55</name>
    <dbReference type="NCBI Taxonomy" id="1150837"/>
    <lineage>
        <taxon>Eukaryota</taxon>
        <taxon>Fungi</taxon>
        <taxon>Dikarya</taxon>
        <taxon>Ascomycota</taxon>
        <taxon>Pezizomycotina</taxon>
        <taxon>Dothideomycetes</taxon>
        <taxon>Pleosporomycetidae</taxon>
        <taxon>Pleosporales</taxon>
        <taxon>Pleosporineae</taxon>
        <taxon>Didymellaceae</taxon>
        <taxon>Didymella</taxon>
    </lineage>
</organism>
<name>A0A6A5RIT9_9PLEO</name>
<dbReference type="RefSeq" id="XP_033448004.1">
    <property type="nucleotide sequence ID" value="XM_033587820.1"/>
</dbReference>
<dbReference type="GeneID" id="54345467"/>